<organism evidence="3 4">
    <name type="scientific">Puccinia coronata f. sp. avenae</name>
    <dbReference type="NCBI Taxonomy" id="200324"/>
    <lineage>
        <taxon>Eukaryota</taxon>
        <taxon>Fungi</taxon>
        <taxon>Dikarya</taxon>
        <taxon>Basidiomycota</taxon>
        <taxon>Pucciniomycotina</taxon>
        <taxon>Pucciniomycetes</taxon>
        <taxon>Pucciniales</taxon>
        <taxon>Pucciniaceae</taxon>
        <taxon>Puccinia</taxon>
    </lineage>
</organism>
<feature type="region of interest" description="Disordered" evidence="1">
    <location>
        <begin position="240"/>
        <end position="270"/>
    </location>
</feature>
<name>A0A2N5SRB8_9BASI</name>
<evidence type="ECO:0000256" key="2">
    <source>
        <dbReference type="SAM" id="Phobius"/>
    </source>
</evidence>
<feature type="region of interest" description="Disordered" evidence="1">
    <location>
        <begin position="155"/>
        <end position="206"/>
    </location>
</feature>
<proteinExistence type="predicted"/>
<protein>
    <submittedName>
        <fullName evidence="3">Uncharacterized protein</fullName>
    </submittedName>
</protein>
<gene>
    <name evidence="3" type="ORF">PCANC_13449</name>
</gene>
<dbReference type="EMBL" id="PGCJ01000887">
    <property type="protein sequence ID" value="PLW15777.1"/>
    <property type="molecule type" value="Genomic_DNA"/>
</dbReference>
<keyword evidence="2" id="KW-1133">Transmembrane helix</keyword>
<dbReference type="OrthoDB" id="2497350at2759"/>
<keyword evidence="2" id="KW-0472">Membrane</keyword>
<evidence type="ECO:0000313" key="3">
    <source>
        <dbReference type="EMBL" id="PLW15777.1"/>
    </source>
</evidence>
<evidence type="ECO:0000313" key="4">
    <source>
        <dbReference type="Proteomes" id="UP000235388"/>
    </source>
</evidence>
<keyword evidence="4" id="KW-1185">Reference proteome</keyword>
<dbReference type="AlphaFoldDB" id="A0A2N5SRB8"/>
<evidence type="ECO:0000256" key="1">
    <source>
        <dbReference type="SAM" id="MobiDB-lite"/>
    </source>
</evidence>
<feature type="compositionally biased region" description="Polar residues" evidence="1">
    <location>
        <begin position="240"/>
        <end position="249"/>
    </location>
</feature>
<keyword evidence="2" id="KW-0812">Transmembrane</keyword>
<feature type="compositionally biased region" description="Polar residues" evidence="1">
    <location>
        <begin position="168"/>
        <end position="177"/>
    </location>
</feature>
<comment type="caution">
    <text evidence="3">The sequence shown here is derived from an EMBL/GenBank/DDBJ whole genome shotgun (WGS) entry which is preliminary data.</text>
</comment>
<feature type="transmembrane region" description="Helical" evidence="2">
    <location>
        <begin position="20"/>
        <end position="38"/>
    </location>
</feature>
<reference evidence="3 4" key="1">
    <citation type="submission" date="2017-11" db="EMBL/GenBank/DDBJ databases">
        <title>De novo assembly and phasing of dikaryotic genomes from two isolates of Puccinia coronata f. sp. avenae, the causal agent of oat crown rust.</title>
        <authorList>
            <person name="Miller M.E."/>
            <person name="Zhang Y."/>
            <person name="Omidvar V."/>
            <person name="Sperschneider J."/>
            <person name="Schwessinger B."/>
            <person name="Raley C."/>
            <person name="Palmer J.M."/>
            <person name="Garnica D."/>
            <person name="Upadhyaya N."/>
            <person name="Rathjen J."/>
            <person name="Taylor J.M."/>
            <person name="Park R.F."/>
            <person name="Dodds P.N."/>
            <person name="Hirsch C.D."/>
            <person name="Kianian S.F."/>
            <person name="Figueroa M."/>
        </authorList>
    </citation>
    <scope>NUCLEOTIDE SEQUENCE [LARGE SCALE GENOMIC DNA]</scope>
    <source>
        <strain evidence="3">12NC29</strain>
    </source>
</reference>
<accession>A0A2N5SRB8</accession>
<dbReference type="Proteomes" id="UP000235388">
    <property type="component" value="Unassembled WGS sequence"/>
</dbReference>
<sequence>MSTLQDENEHHTVSVSSFGVFGILAGILAGGILLAYVLSSFKGWLAAAHGGDSALGQAKKDRKAVKKKKAAGEKKDLEAGIIISEKPGRTHLNRLSLASIRTPTTLHRRSQDYYGHQHGQMTRRTSRDLKAAISRPKRLLPSAVTYVIVRSPLHSTGSRGHHLPITSPRANRAQSLDSPRLPLVPRNMARPHPPRLATGNPATEPPPHDVLLADAPFAKQPHTGRRVVWFDELASPLQSRASRTNSLPSSWHEVLPSSSADAPDEGPGQARVRLGSACQLWLDFQSQFPG</sequence>